<evidence type="ECO:0000256" key="1">
    <source>
        <dbReference type="SAM" id="MobiDB-lite"/>
    </source>
</evidence>
<dbReference type="VEuPathDB" id="FungiDB:CIHG_09890"/>
<sequence>MSRWPASWTSTGQWAIAQGESVENFVALDPNSRNTVINAIDRPAARRLPSWRVRRINFHSKYRNRQPLDSEPSFNSKVECKHQDKSTQDATKSIEKTRAKRGRRLQIEPSCEIRGHEGEAISHCAIPFVVKVVHFEPLIGGCTQPRRIVRLGLSGPAVGYGVESATGVEVCRVSPTVGSGAVIRQRDFDQRQRHDHRQPLTQLRLFE</sequence>
<feature type="region of interest" description="Disordered" evidence="1">
    <location>
        <begin position="67"/>
        <end position="103"/>
    </location>
</feature>
<proteinExistence type="predicted"/>
<gene>
    <name evidence="2" type="ORF">CIHG_09890</name>
</gene>
<reference evidence="3" key="1">
    <citation type="journal article" date="2010" name="Genome Res.">
        <title>Population genomic sequencing of Coccidioides fungi reveals recent hybridization and transposon control.</title>
        <authorList>
            <person name="Neafsey D.E."/>
            <person name="Barker B.M."/>
            <person name="Sharpton T.J."/>
            <person name="Stajich J.E."/>
            <person name="Park D.J."/>
            <person name="Whiston E."/>
            <person name="Hung C.-Y."/>
            <person name="McMahan C."/>
            <person name="White J."/>
            <person name="Sykes S."/>
            <person name="Heiman D."/>
            <person name="Young S."/>
            <person name="Zeng Q."/>
            <person name="Abouelleil A."/>
            <person name="Aftuck L."/>
            <person name="Bessette D."/>
            <person name="Brown A."/>
            <person name="FitzGerald M."/>
            <person name="Lui A."/>
            <person name="Macdonald J.P."/>
            <person name="Priest M."/>
            <person name="Orbach M.J."/>
            <person name="Galgiani J.N."/>
            <person name="Kirkland T.N."/>
            <person name="Cole G.T."/>
            <person name="Birren B.W."/>
            <person name="Henn M.R."/>
            <person name="Taylor J.W."/>
            <person name="Rounsley S.D."/>
        </authorList>
    </citation>
    <scope>NUCLEOTIDE SEQUENCE [LARGE SCALE GENOMIC DNA]</scope>
    <source>
        <strain evidence="3">H538.4</strain>
    </source>
</reference>
<evidence type="ECO:0000313" key="2">
    <source>
        <dbReference type="EMBL" id="KMU92051.1"/>
    </source>
</evidence>
<evidence type="ECO:0000313" key="3">
    <source>
        <dbReference type="Proteomes" id="UP000054563"/>
    </source>
</evidence>
<organism evidence="2 3">
    <name type="scientific">Coccidioides immitis H538.4</name>
    <dbReference type="NCBI Taxonomy" id="396776"/>
    <lineage>
        <taxon>Eukaryota</taxon>
        <taxon>Fungi</taxon>
        <taxon>Dikarya</taxon>
        <taxon>Ascomycota</taxon>
        <taxon>Pezizomycotina</taxon>
        <taxon>Eurotiomycetes</taxon>
        <taxon>Eurotiomycetidae</taxon>
        <taxon>Onygenales</taxon>
        <taxon>Onygenaceae</taxon>
        <taxon>Coccidioides</taxon>
    </lineage>
</organism>
<dbReference type="AlphaFoldDB" id="A0A0J8S5D3"/>
<dbReference type="EMBL" id="DS017052">
    <property type="protein sequence ID" value="KMU92051.1"/>
    <property type="molecule type" value="Genomic_DNA"/>
</dbReference>
<feature type="compositionally biased region" description="Basic and acidic residues" evidence="1">
    <location>
        <begin position="78"/>
        <end position="97"/>
    </location>
</feature>
<name>A0A0J8S5D3_COCIT</name>
<accession>A0A0J8S5D3</accession>
<protein>
    <submittedName>
        <fullName evidence="2">Uncharacterized protein</fullName>
    </submittedName>
</protein>
<dbReference type="Proteomes" id="UP000054563">
    <property type="component" value="Unassembled WGS sequence"/>
</dbReference>